<gene>
    <name evidence="1" type="ORF">SAMN05660964_01690</name>
</gene>
<proteinExistence type="predicted"/>
<sequence>MDYDFLRREGIRHIERLGSQQWTDYNTHDPGITILEQLCYALTDLLYRIDYPIPDLLAEGGRKPFAELFTPSEILTTNPITLLDLRKLLLDIPGVRNAWIERLNPTQPPLYFHKEENTLSLAREDQLEPLVLQGIYQIWLEADTGFQGSVPTTVTERLHEYRGLAQDFRLRWLEVFPVSLTVELEIDAAANPDTLQQAIDTQISHYFSPPTRRYTLPEGLEAGLSIDELFEGPALEHGFIDSAELRANTKKTELRTSDLIRLLMDIPGVRLVRRLEFANNNKWLLRLDDTTVPRLDKHNSHITLIQAGIEIPLFLKELNVTAATIAPLPRELTELPLPPSQNRHIGGSYYSIQHQFPDTYGINSNGLSASASPLRKAQVKQLKAYLLLFEQLLSNHFAQLANVWQLLAFTNTDTNTYFCQLLNDPSLGLDENAPTTLNLWTAPNQETRRNRLAAIVDDPTKPTENLERKHRFLNHLLARFAEQLVDDRPRTPDALAQHITRQQAYLRDYATLGQRRNTAINYRQAAEHPNISGLEQRIRLKLGLGEAIDCYIIEHILLRPLDDPLTGDQHQTKPILTLQTHIPNGDPYSLWLSVVLPAGLQTSQAAIREAIPAHLKVTFRLLEAHELAHFQTAYQRWLTTLSISTTQASHTSVNYQGLRAARDHLIDLLGFGRTYPLTDLAVSNEMVPPNEKANIRISFSQPDVRYQLCQEDGKPMDGFVISGNGGEAILTTPPITEDTTYRILACKSYDADSCKDNPYSAFLVQTASIKVGLDTTLEAEITGEIDSDGHIHPITLLTPPAGSPNPIAARLIHFSHLITVAVRHSQEGVNYQLFPAQDARRTALSEAVTGLGSGNAITIHSHALEDDTDIHIRISRTPAGGSAQTNWLNTLLPLKVRANPNLTVAATPSPILAFGAQPMLTLTASQPTVAYQAFQHSLADSELVFGNDPTGLLSVAVTGYPDVHTKPPAWQALWQTPPGYTTTGAPVSGNGGELMLTLPAVHEDSVILIQAAKPHQENQQTIVSAVPLRQAILLLVAPDPEPALVLRIHHEARLARTLQVANGQAGVFYHFRLSATGEDISSPAYFHHWANRDYPENKGINQLRIEGDLVIAANQQPQTPQVDLHSPLPDNATLHIHARKARTNVATDLTHAVALPRLPTLSAPQEEVDAGTVANITVSSETGVRYQLLLNQQMQGTEVSGDSNDITLSTAPITADSQFTVRSIHAAAAGIIIELDQTVLIKVKL</sequence>
<dbReference type="OrthoDB" id="8263000at2"/>
<name>A0A1H4BJM8_9GAMM</name>
<evidence type="ECO:0000313" key="2">
    <source>
        <dbReference type="Proteomes" id="UP000199397"/>
    </source>
</evidence>
<keyword evidence="2" id="KW-1185">Reference proteome</keyword>
<accession>A0A1H4BJM8</accession>
<protein>
    <submittedName>
        <fullName evidence="1">Uncharacterized protein</fullName>
    </submittedName>
</protein>
<organism evidence="1 2">
    <name type="scientific">Thiothrix caldifontis</name>
    <dbReference type="NCBI Taxonomy" id="525918"/>
    <lineage>
        <taxon>Bacteria</taxon>
        <taxon>Pseudomonadati</taxon>
        <taxon>Pseudomonadota</taxon>
        <taxon>Gammaproteobacteria</taxon>
        <taxon>Thiotrichales</taxon>
        <taxon>Thiotrichaceae</taxon>
        <taxon>Thiothrix</taxon>
    </lineage>
</organism>
<reference evidence="1 2" key="1">
    <citation type="submission" date="2016-10" db="EMBL/GenBank/DDBJ databases">
        <authorList>
            <person name="de Groot N.N."/>
        </authorList>
    </citation>
    <scope>NUCLEOTIDE SEQUENCE [LARGE SCALE GENOMIC DNA]</scope>
    <source>
        <strain evidence="1 2">DSM 21228</strain>
    </source>
</reference>
<evidence type="ECO:0000313" key="1">
    <source>
        <dbReference type="EMBL" id="SEA48351.1"/>
    </source>
</evidence>
<dbReference type="EMBL" id="FNQP01000008">
    <property type="protein sequence ID" value="SEA48351.1"/>
    <property type="molecule type" value="Genomic_DNA"/>
</dbReference>
<dbReference type="AlphaFoldDB" id="A0A1H4BJM8"/>
<dbReference type="RefSeq" id="WP_093067365.1">
    <property type="nucleotide sequence ID" value="NZ_FNQP01000008.1"/>
</dbReference>
<dbReference type="STRING" id="525918.SAMN05660964_01690"/>
<dbReference type="Proteomes" id="UP000199397">
    <property type="component" value="Unassembled WGS sequence"/>
</dbReference>